<feature type="transmembrane region" description="Helical" evidence="12">
    <location>
        <begin position="72"/>
        <end position="93"/>
    </location>
</feature>
<feature type="transmembrane region" description="Helical" evidence="12">
    <location>
        <begin position="237"/>
        <end position="254"/>
    </location>
</feature>
<feature type="transmembrane region" description="Helical" evidence="12">
    <location>
        <begin position="275"/>
        <end position="293"/>
    </location>
</feature>
<organism evidence="13 14">
    <name type="scientific">Azospirillum brasilense</name>
    <dbReference type="NCBI Taxonomy" id="192"/>
    <lineage>
        <taxon>Bacteria</taxon>
        <taxon>Pseudomonadati</taxon>
        <taxon>Pseudomonadota</taxon>
        <taxon>Alphaproteobacteria</taxon>
        <taxon>Rhodospirillales</taxon>
        <taxon>Azospirillaceae</taxon>
        <taxon>Azospirillum</taxon>
    </lineage>
</organism>
<feature type="binding site" evidence="11">
    <location>
        <position position="221"/>
    </location>
    <ligand>
        <name>K(+)</name>
        <dbReference type="ChEBI" id="CHEBI:29103"/>
    </ligand>
</feature>
<accession>A0A235H4T7</accession>
<feature type="binding site" evidence="11">
    <location>
        <position position="114"/>
    </location>
    <ligand>
        <name>K(+)</name>
        <dbReference type="ChEBI" id="CHEBI:29103"/>
    </ligand>
</feature>
<keyword evidence="6 10" id="KW-0630">Potassium</keyword>
<evidence type="ECO:0000256" key="2">
    <source>
        <dbReference type="ARBA" id="ARBA00022448"/>
    </source>
</evidence>
<dbReference type="PIRSF" id="PIRSF006247">
    <property type="entry name" value="TrkH"/>
    <property type="match status" value="1"/>
</dbReference>
<keyword evidence="8 10" id="KW-0406">Ion transport</keyword>
<feature type="transmembrane region" description="Helical" evidence="12">
    <location>
        <begin position="39"/>
        <end position="60"/>
    </location>
</feature>
<evidence type="ECO:0000313" key="13">
    <source>
        <dbReference type="EMBL" id="OYD80477.1"/>
    </source>
</evidence>
<feature type="binding site" evidence="11">
    <location>
        <position position="316"/>
    </location>
    <ligand>
        <name>K(+)</name>
        <dbReference type="ChEBI" id="CHEBI:29103"/>
    </ligand>
</feature>
<keyword evidence="7 12" id="KW-1133">Transmembrane helix</keyword>
<evidence type="ECO:0000313" key="14">
    <source>
        <dbReference type="Proteomes" id="UP000215367"/>
    </source>
</evidence>
<evidence type="ECO:0000256" key="9">
    <source>
        <dbReference type="ARBA" id="ARBA00023136"/>
    </source>
</evidence>
<dbReference type="GO" id="GO:0046872">
    <property type="term" value="F:metal ion binding"/>
    <property type="evidence" value="ECO:0007669"/>
    <property type="project" value="UniProtKB-KW"/>
</dbReference>
<dbReference type="Proteomes" id="UP000215367">
    <property type="component" value="Unassembled WGS sequence"/>
</dbReference>
<keyword evidence="10" id="KW-0997">Cell inner membrane</keyword>
<evidence type="ECO:0000256" key="10">
    <source>
        <dbReference type="PIRNR" id="PIRNR006247"/>
    </source>
</evidence>
<evidence type="ECO:0000256" key="6">
    <source>
        <dbReference type="ARBA" id="ARBA00022958"/>
    </source>
</evidence>
<reference evidence="13 14" key="1">
    <citation type="submission" date="2017-07" db="EMBL/GenBank/DDBJ databases">
        <title>Whole genome sequence of Azospirillum brasilense 2A1, a potential biofertilizer strain.</title>
        <authorList>
            <person name="Fontana C.A."/>
            <person name="Toffoli L.M."/>
            <person name="Salazar S.M."/>
            <person name="Puglisi E."/>
            <person name="Pedraza R."/>
            <person name="Bassi D."/>
            <person name="Cocconcelli P.S."/>
        </authorList>
    </citation>
    <scope>NUCLEOTIDE SEQUENCE [LARGE SCALE GENOMIC DNA]</scope>
    <source>
        <strain evidence="13 14">2A1</strain>
        <plasmid evidence="13">unnamed</plasmid>
    </source>
</reference>
<feature type="transmembrane region" description="Helical" evidence="12">
    <location>
        <begin position="457"/>
        <end position="477"/>
    </location>
</feature>
<evidence type="ECO:0000256" key="12">
    <source>
        <dbReference type="SAM" id="Phobius"/>
    </source>
</evidence>
<evidence type="ECO:0000256" key="11">
    <source>
        <dbReference type="PIRSR" id="PIRSR006247-1"/>
    </source>
</evidence>
<feature type="transmembrane region" description="Helical" evidence="12">
    <location>
        <begin position="393"/>
        <end position="416"/>
    </location>
</feature>
<evidence type="ECO:0000256" key="3">
    <source>
        <dbReference type="ARBA" id="ARBA00022475"/>
    </source>
</evidence>
<dbReference type="GO" id="GO:0015379">
    <property type="term" value="F:potassium:chloride symporter activity"/>
    <property type="evidence" value="ECO:0007669"/>
    <property type="project" value="InterPro"/>
</dbReference>
<name>A0A235H4T7_AZOBR</name>
<keyword evidence="4 10" id="KW-0633">Potassium transport</keyword>
<dbReference type="Pfam" id="PF02386">
    <property type="entry name" value="TrkH"/>
    <property type="match status" value="1"/>
</dbReference>
<protein>
    <recommendedName>
        <fullName evidence="10">Trk system potassium uptake protein</fullName>
    </recommendedName>
</protein>
<keyword evidence="2 10" id="KW-0813">Transport</keyword>
<sequence>MTGFDTRPVFFIIGALLSVLAVAMLLPMTVDLAAGNPDWMVFAIAFALTLFFGVQFMLANRMDRIALNLRQAFLLTALSWVVICAFAAVPFMVSQIDLSAADAYFEAMSSLTATGATVISGLDGLAPGLLLWRSLLQWLGGIGIIGMAIAILPFLQVGGMQLFRSESSDRSDKVTPRASDLAIAVGWIYLCLTAVCTVMLAHAGMSWFDAVNHAMTAVSTGGFSTRDASIASWNSPAIEWVLVVFMVLGGMPFVRFISLAQGRAASFWADTQIRWYLGFLAAVSFGMSVWLTLTRDVPWDDAIRVTTFSVVSVVTTTGYANIDYERWGPLASVVFFILTFVGGCTGSTSGGLKIFRFEILFIVLRALQRRLYSPNLVIPLNYNGKPVSADVMISVMSFGFVYLMSVFVLAFVLAFLGVDVVSALSGAATAVSNVGPGLGPTIGPVGNYATMPDGAKWALAAGMLLGRLEFFTILVVLSPSFWRR</sequence>
<dbReference type="PANTHER" id="PTHR32024:SF3">
    <property type="entry name" value="TRK SYSTEM POTASSIUM UPTAKE PROTEIN"/>
    <property type="match status" value="1"/>
</dbReference>
<feature type="transmembrane region" description="Helical" evidence="12">
    <location>
        <begin position="305"/>
        <end position="322"/>
    </location>
</feature>
<dbReference type="RefSeq" id="WP_094307222.1">
    <property type="nucleotide sequence ID" value="NZ_NOWT01000055.1"/>
</dbReference>
<dbReference type="AlphaFoldDB" id="A0A235H4T7"/>
<feature type="binding site" evidence="11">
    <location>
        <position position="434"/>
    </location>
    <ligand>
        <name>K(+)</name>
        <dbReference type="ChEBI" id="CHEBI:29103"/>
    </ligand>
</feature>
<keyword evidence="11" id="KW-0479">Metal-binding</keyword>
<feature type="transmembrane region" description="Helical" evidence="12">
    <location>
        <begin position="329"/>
        <end position="348"/>
    </location>
</feature>
<feature type="transmembrane region" description="Helical" evidence="12">
    <location>
        <begin position="9"/>
        <end position="27"/>
    </location>
</feature>
<keyword evidence="3 10" id="KW-1003">Cell membrane</keyword>
<evidence type="ECO:0000256" key="5">
    <source>
        <dbReference type="ARBA" id="ARBA00022692"/>
    </source>
</evidence>
<geneLocation type="plasmid" evidence="13">
    <name>unnamed</name>
</geneLocation>
<keyword evidence="9 10" id="KW-0472">Membrane</keyword>
<comment type="subcellular location">
    <subcellularLocation>
        <location evidence="10">Cell inner membrane</location>
        <topology evidence="10">Multi-pass membrane protein</topology>
    </subcellularLocation>
    <subcellularLocation>
        <location evidence="1">Cell membrane</location>
        <topology evidence="1">Multi-pass membrane protein</topology>
    </subcellularLocation>
</comment>
<dbReference type="InterPro" id="IPR003445">
    <property type="entry name" value="Cat_transpt"/>
</dbReference>
<comment type="caution">
    <text evidence="13">The sequence shown here is derived from an EMBL/GenBank/DDBJ whole genome shotgun (WGS) entry which is preliminary data.</text>
</comment>
<comment type="similarity">
    <text evidence="10">Belongs to the TrkH potassium transport family.</text>
</comment>
<evidence type="ECO:0000256" key="8">
    <source>
        <dbReference type="ARBA" id="ARBA00023065"/>
    </source>
</evidence>
<dbReference type="GO" id="GO:0005886">
    <property type="term" value="C:plasma membrane"/>
    <property type="evidence" value="ECO:0007669"/>
    <property type="project" value="UniProtKB-SubCell"/>
</dbReference>
<evidence type="ECO:0000256" key="4">
    <source>
        <dbReference type="ARBA" id="ARBA00022538"/>
    </source>
</evidence>
<gene>
    <name evidence="13" type="ORF">CHT98_31120</name>
</gene>
<dbReference type="InterPro" id="IPR004772">
    <property type="entry name" value="TrkH"/>
</dbReference>
<evidence type="ECO:0000256" key="7">
    <source>
        <dbReference type="ARBA" id="ARBA00022989"/>
    </source>
</evidence>
<keyword evidence="13" id="KW-0614">Plasmid</keyword>
<feature type="binding site" evidence="11">
    <location>
        <position position="433"/>
    </location>
    <ligand>
        <name>K(+)</name>
        <dbReference type="ChEBI" id="CHEBI:29103"/>
    </ligand>
</feature>
<proteinExistence type="inferred from homology"/>
<dbReference type="EMBL" id="NOWT01000055">
    <property type="protein sequence ID" value="OYD80477.1"/>
    <property type="molecule type" value="Genomic_DNA"/>
</dbReference>
<comment type="function">
    <text evidence="10">Low-affinity potassium transport system. Interacts with Trk system potassium uptake protein TrkA.</text>
</comment>
<feature type="transmembrane region" description="Helical" evidence="12">
    <location>
        <begin position="181"/>
        <end position="205"/>
    </location>
</feature>
<feature type="binding site" evidence="11">
    <location>
        <position position="317"/>
    </location>
    <ligand>
        <name>K(+)</name>
        <dbReference type="ChEBI" id="CHEBI:29103"/>
    </ligand>
</feature>
<feature type="transmembrane region" description="Helical" evidence="12">
    <location>
        <begin position="135"/>
        <end position="160"/>
    </location>
</feature>
<keyword evidence="5 12" id="KW-0812">Transmembrane</keyword>
<evidence type="ECO:0000256" key="1">
    <source>
        <dbReference type="ARBA" id="ARBA00004651"/>
    </source>
</evidence>
<dbReference type="PANTHER" id="PTHR32024">
    <property type="entry name" value="TRK SYSTEM POTASSIUM UPTAKE PROTEIN TRKG-RELATED"/>
    <property type="match status" value="1"/>
</dbReference>